<dbReference type="GO" id="GO:0000981">
    <property type="term" value="F:DNA-binding transcription factor activity, RNA polymerase II-specific"/>
    <property type="evidence" value="ECO:0007669"/>
    <property type="project" value="InterPro"/>
</dbReference>
<name>A0A2G9I1L4_9LAMI</name>
<dbReference type="PROSITE" id="PS50066">
    <property type="entry name" value="MADS_BOX_2"/>
    <property type="match status" value="1"/>
</dbReference>
<dbReference type="PRINTS" id="PR00404">
    <property type="entry name" value="MADSDOMAIN"/>
</dbReference>
<dbReference type="GO" id="GO:0000978">
    <property type="term" value="F:RNA polymerase II cis-regulatory region sequence-specific DNA binding"/>
    <property type="evidence" value="ECO:0007669"/>
    <property type="project" value="TreeGrafter"/>
</dbReference>
<keyword evidence="5" id="KW-0539">Nucleus</keyword>
<dbReference type="PANTHER" id="PTHR11945:SF387">
    <property type="entry name" value="AGAMOUS-LIKE MADS-BOX PROTEIN AGL80"/>
    <property type="match status" value="1"/>
</dbReference>
<evidence type="ECO:0000259" key="6">
    <source>
        <dbReference type="PROSITE" id="PS50066"/>
    </source>
</evidence>
<dbReference type="Pfam" id="PF00319">
    <property type="entry name" value="SRF-TF"/>
    <property type="match status" value="1"/>
</dbReference>
<evidence type="ECO:0000313" key="7">
    <source>
        <dbReference type="EMBL" id="PIN23649.1"/>
    </source>
</evidence>
<dbReference type="InterPro" id="IPR033897">
    <property type="entry name" value="SRF-like_MADS-box"/>
</dbReference>
<comment type="subcellular location">
    <subcellularLocation>
        <location evidence="1">Nucleus</location>
    </subcellularLocation>
</comment>
<keyword evidence="4" id="KW-0804">Transcription</keyword>
<evidence type="ECO:0000256" key="3">
    <source>
        <dbReference type="ARBA" id="ARBA00023125"/>
    </source>
</evidence>
<organism evidence="7 8">
    <name type="scientific">Handroanthus impetiginosus</name>
    <dbReference type="NCBI Taxonomy" id="429701"/>
    <lineage>
        <taxon>Eukaryota</taxon>
        <taxon>Viridiplantae</taxon>
        <taxon>Streptophyta</taxon>
        <taxon>Embryophyta</taxon>
        <taxon>Tracheophyta</taxon>
        <taxon>Spermatophyta</taxon>
        <taxon>Magnoliopsida</taxon>
        <taxon>eudicotyledons</taxon>
        <taxon>Gunneridae</taxon>
        <taxon>Pentapetalae</taxon>
        <taxon>asterids</taxon>
        <taxon>lamiids</taxon>
        <taxon>Lamiales</taxon>
        <taxon>Bignoniaceae</taxon>
        <taxon>Crescentiina</taxon>
        <taxon>Tabebuia alliance</taxon>
        <taxon>Handroanthus</taxon>
    </lineage>
</organism>
<dbReference type="SUPFAM" id="SSF55455">
    <property type="entry name" value="SRF-like"/>
    <property type="match status" value="1"/>
</dbReference>
<dbReference type="PANTHER" id="PTHR11945">
    <property type="entry name" value="MADS BOX PROTEIN"/>
    <property type="match status" value="1"/>
</dbReference>
<dbReference type="Gene3D" id="3.40.1810.10">
    <property type="entry name" value="Transcription factor, MADS-box"/>
    <property type="match status" value="1"/>
</dbReference>
<keyword evidence="3" id="KW-0238">DNA-binding</keyword>
<dbReference type="GO" id="GO:0005634">
    <property type="term" value="C:nucleus"/>
    <property type="evidence" value="ECO:0007669"/>
    <property type="project" value="UniProtKB-SubCell"/>
</dbReference>
<dbReference type="InterPro" id="IPR036879">
    <property type="entry name" value="TF_MADSbox_sf"/>
</dbReference>
<dbReference type="CDD" id="cd00266">
    <property type="entry name" value="MADS_SRF_like"/>
    <property type="match status" value="1"/>
</dbReference>
<keyword evidence="8" id="KW-1185">Reference proteome</keyword>
<dbReference type="InterPro" id="IPR002100">
    <property type="entry name" value="TF_MADSbox"/>
</dbReference>
<dbReference type="AlphaFoldDB" id="A0A2G9I1L4"/>
<evidence type="ECO:0000256" key="1">
    <source>
        <dbReference type="ARBA" id="ARBA00004123"/>
    </source>
</evidence>
<dbReference type="Proteomes" id="UP000231279">
    <property type="component" value="Unassembled WGS sequence"/>
</dbReference>
<evidence type="ECO:0000313" key="8">
    <source>
        <dbReference type="Proteomes" id="UP000231279"/>
    </source>
</evidence>
<dbReference type="OrthoDB" id="901967at2759"/>
<dbReference type="GO" id="GO:0046983">
    <property type="term" value="F:protein dimerization activity"/>
    <property type="evidence" value="ECO:0007669"/>
    <property type="project" value="InterPro"/>
</dbReference>
<dbReference type="FunFam" id="3.40.1810.10:FF:000018">
    <property type="entry name" value="agamous-like MADS-box protein AGL80"/>
    <property type="match status" value="1"/>
</dbReference>
<sequence>MARKKVTLRYITNDTERKASFKKRKKGLFKKVSELSTLCGVDACAVVYSEYDSDPVVWPSRSVAQEVLSRFKALPEVDRNRKMVNQEGLTRQWIKKAENQLLLVQKENKWKELENFMFRCLAGTASMEEFDQRDAVEMDSVIENALKSVDSRMEELQRDHLE</sequence>
<protein>
    <submittedName>
        <fullName evidence="7">MADS box transcription factor</fullName>
    </submittedName>
</protein>
<gene>
    <name evidence="7" type="ORF">CDL12_03640</name>
</gene>
<dbReference type="SMART" id="SM00432">
    <property type="entry name" value="MADS"/>
    <property type="match status" value="1"/>
</dbReference>
<accession>A0A2G9I1L4</accession>
<evidence type="ECO:0000256" key="5">
    <source>
        <dbReference type="ARBA" id="ARBA00023242"/>
    </source>
</evidence>
<evidence type="ECO:0000256" key="4">
    <source>
        <dbReference type="ARBA" id="ARBA00023163"/>
    </source>
</evidence>
<dbReference type="EMBL" id="NKXS01000538">
    <property type="protein sequence ID" value="PIN23649.1"/>
    <property type="molecule type" value="Genomic_DNA"/>
</dbReference>
<feature type="domain" description="MADS-box" evidence="6">
    <location>
        <begin position="1"/>
        <end position="50"/>
    </location>
</feature>
<keyword evidence="2" id="KW-0805">Transcription regulation</keyword>
<dbReference type="GO" id="GO:0045944">
    <property type="term" value="P:positive regulation of transcription by RNA polymerase II"/>
    <property type="evidence" value="ECO:0007669"/>
    <property type="project" value="InterPro"/>
</dbReference>
<reference evidence="8" key="1">
    <citation type="journal article" date="2018" name="Gigascience">
        <title>Genome assembly of the Pink Ipe (Handroanthus impetiginosus, Bignoniaceae), a highly valued, ecologically keystone Neotropical timber forest tree.</title>
        <authorList>
            <person name="Silva-Junior O.B."/>
            <person name="Grattapaglia D."/>
            <person name="Novaes E."/>
            <person name="Collevatti R.G."/>
        </authorList>
    </citation>
    <scope>NUCLEOTIDE SEQUENCE [LARGE SCALE GENOMIC DNA]</scope>
    <source>
        <strain evidence="8">cv. UFG-1</strain>
    </source>
</reference>
<evidence type="ECO:0000256" key="2">
    <source>
        <dbReference type="ARBA" id="ARBA00023015"/>
    </source>
</evidence>
<proteinExistence type="predicted"/>
<comment type="caution">
    <text evidence="7">The sequence shown here is derived from an EMBL/GenBank/DDBJ whole genome shotgun (WGS) entry which is preliminary data.</text>
</comment>